<name>A8MI09_ALKOO</name>
<evidence type="ECO:0000313" key="2">
    <source>
        <dbReference type="Proteomes" id="UP000000269"/>
    </source>
</evidence>
<proteinExistence type="predicted"/>
<organism evidence="1 2">
    <name type="scientific">Alkaliphilus oremlandii (strain OhILAs)</name>
    <name type="common">Clostridium oremlandii (strain OhILAs)</name>
    <dbReference type="NCBI Taxonomy" id="350688"/>
    <lineage>
        <taxon>Bacteria</taxon>
        <taxon>Bacillati</taxon>
        <taxon>Bacillota</taxon>
        <taxon>Clostridia</taxon>
        <taxon>Peptostreptococcales</taxon>
        <taxon>Natronincolaceae</taxon>
        <taxon>Alkaliphilus</taxon>
    </lineage>
</organism>
<evidence type="ECO:0000313" key="1">
    <source>
        <dbReference type="EMBL" id="ABW19441.1"/>
    </source>
</evidence>
<reference evidence="2" key="1">
    <citation type="submission" date="2007-10" db="EMBL/GenBank/DDBJ databases">
        <title>Complete genome of Alkaliphilus oremlandii OhILAs.</title>
        <authorList>
            <person name="Copeland A."/>
            <person name="Lucas S."/>
            <person name="Lapidus A."/>
            <person name="Barry K."/>
            <person name="Detter J.C."/>
            <person name="Glavina del Rio T."/>
            <person name="Hammon N."/>
            <person name="Israni S."/>
            <person name="Dalin E."/>
            <person name="Tice H."/>
            <person name="Pitluck S."/>
            <person name="Chain P."/>
            <person name="Malfatti S."/>
            <person name="Shin M."/>
            <person name="Vergez L."/>
            <person name="Schmutz J."/>
            <person name="Larimer F."/>
            <person name="Land M."/>
            <person name="Hauser L."/>
            <person name="Kyrpides N."/>
            <person name="Mikhailova N."/>
            <person name="Stolz J.F."/>
            <person name="Dawson A."/>
            <person name="Fisher E."/>
            <person name="Crable B."/>
            <person name="Perera E."/>
            <person name="Lisak J."/>
            <person name="Ranganathan M."/>
            <person name="Basu P."/>
            <person name="Richardson P."/>
        </authorList>
    </citation>
    <scope>NUCLEOTIDE SEQUENCE [LARGE SCALE GENOMIC DNA]</scope>
    <source>
        <strain evidence="2">OhILAs</strain>
    </source>
</reference>
<protein>
    <recommendedName>
        <fullName evidence="3">SAF domain protein</fullName>
    </recommendedName>
</protein>
<dbReference type="EMBL" id="CP000853">
    <property type="protein sequence ID" value="ABW19441.1"/>
    <property type="molecule type" value="Genomic_DNA"/>
</dbReference>
<gene>
    <name evidence="1" type="ordered locus">Clos_1901</name>
</gene>
<dbReference type="KEGG" id="aoe:Clos_1901"/>
<sequence length="228" mass="26051">MRMKAKLNSRLLRIGACCLVLAMIITAYTFDQMKKASQPEPTESIAYFADNLIRGMVLRESDIKMKDTPISMVPADAIRNKKELVDRELTVDVSKDEFALINKTTVRGEIREDVEAMWEIGIEVKEISDFLGSQIKIDEYYALLFADPITNEKYPINKVKVTGLVDTTGKAIHPNSEGLPKVVIMAVETEEEMLEIASYKMKGLFELTRPPKDWEYNSLEDEMYRINE</sequence>
<dbReference type="STRING" id="350688.Clos_1901"/>
<dbReference type="OrthoDB" id="9786958at2"/>
<dbReference type="HOGENOM" id="CLU_1212738_0_0_9"/>
<evidence type="ECO:0008006" key="3">
    <source>
        <dbReference type="Google" id="ProtNLM"/>
    </source>
</evidence>
<dbReference type="CDD" id="cd11614">
    <property type="entry name" value="SAF_CpaB_FlgA_like"/>
    <property type="match status" value="1"/>
</dbReference>
<dbReference type="AlphaFoldDB" id="A8MI09"/>
<accession>A8MI09</accession>
<dbReference type="RefSeq" id="WP_012159753.1">
    <property type="nucleotide sequence ID" value="NC_009922.1"/>
</dbReference>
<keyword evidence="2" id="KW-1185">Reference proteome</keyword>
<dbReference type="Proteomes" id="UP000000269">
    <property type="component" value="Chromosome"/>
</dbReference>